<dbReference type="GO" id="GO:0031564">
    <property type="term" value="P:transcription antitermination"/>
    <property type="evidence" value="ECO:0007669"/>
    <property type="project" value="UniProtKB-KW"/>
</dbReference>
<comment type="caution">
    <text evidence="8">The sequence shown here is derived from an EMBL/GenBank/DDBJ whole genome shotgun (WGS) entry which is preliminary data.</text>
</comment>
<dbReference type="PANTHER" id="PTHR11078">
    <property type="entry name" value="N UTILIZATION SUBSTANCE PROTEIN B-RELATED"/>
    <property type="match status" value="1"/>
</dbReference>
<dbReference type="Proteomes" id="UP000007652">
    <property type="component" value="Unassembled WGS sequence"/>
</dbReference>
<sequence length="138" mass="15827">MGRKNAREKAMTLIYQMELTNYPADEIIRDFFDNNELKFSNEDIEYIKDCVYGVEKNLAKIDELIDKHAHGWKLNRLAKVDLSIMRLAIYEIMEREDVPTPVAINEAVELAKIYGTDQSPAFINGVLAKVVEEIGLYG</sequence>
<proteinExistence type="inferred from homology"/>
<comment type="function">
    <text evidence="6">Involved in transcription antitermination. Required for transcription of ribosomal RNA (rRNA) genes. Binds specifically to the boxA antiterminator sequence of the ribosomal RNA (rrn) operons.</text>
</comment>
<dbReference type="HAMAP" id="MF_00073">
    <property type="entry name" value="NusB"/>
    <property type="match status" value="1"/>
</dbReference>
<keyword evidence="2 6" id="KW-0889">Transcription antitermination</keyword>
<reference evidence="8 9" key="1">
    <citation type="journal article" date="2011" name="J. Bacteriol.">
        <title>Draft genome sequence of Caloramator australicus strain RC3T, a thermoanaerobe from the Great Artesian Basin of Australia.</title>
        <authorList>
            <person name="Ogg C.D."/>
            <person name="Patel B.K.C."/>
        </authorList>
    </citation>
    <scope>NUCLEOTIDE SEQUENCE [LARGE SCALE GENOMIC DNA]</scope>
    <source>
        <strain evidence="8 9">RC3</strain>
    </source>
</reference>
<keyword evidence="3 6" id="KW-0694">RNA-binding</keyword>
<dbReference type="GO" id="GO:0006353">
    <property type="term" value="P:DNA-templated transcription termination"/>
    <property type="evidence" value="ECO:0007669"/>
    <property type="project" value="UniProtKB-UniRule"/>
</dbReference>
<evidence type="ECO:0000313" key="9">
    <source>
        <dbReference type="Proteomes" id="UP000007652"/>
    </source>
</evidence>
<dbReference type="RefSeq" id="WP_008909833.1">
    <property type="nucleotide sequence ID" value="NZ_CAKP01000138.1"/>
</dbReference>
<keyword evidence="5 6" id="KW-0804">Transcription</keyword>
<dbReference type="InterPro" id="IPR035926">
    <property type="entry name" value="NusB-like_sf"/>
</dbReference>
<comment type="similarity">
    <text evidence="1 6">Belongs to the NusB family.</text>
</comment>
<name>I7LKN2_9CLOT</name>
<dbReference type="PANTHER" id="PTHR11078:SF3">
    <property type="entry name" value="ANTITERMINATION NUSB DOMAIN-CONTAINING PROTEIN"/>
    <property type="match status" value="1"/>
</dbReference>
<dbReference type="GO" id="GO:0003723">
    <property type="term" value="F:RNA binding"/>
    <property type="evidence" value="ECO:0007669"/>
    <property type="project" value="UniProtKB-UniRule"/>
</dbReference>
<dbReference type="InterPro" id="IPR006027">
    <property type="entry name" value="NusB_RsmB_TIM44"/>
</dbReference>
<feature type="domain" description="NusB/RsmB/TIM44" evidence="7">
    <location>
        <begin position="5"/>
        <end position="131"/>
    </location>
</feature>
<keyword evidence="9" id="KW-1185">Reference proteome</keyword>
<dbReference type="eggNOG" id="COG0781">
    <property type="taxonomic scope" value="Bacteria"/>
</dbReference>
<accession>I7LKN2</accession>
<evidence type="ECO:0000313" key="8">
    <source>
        <dbReference type="EMBL" id="CCJ34590.1"/>
    </source>
</evidence>
<protein>
    <recommendedName>
        <fullName evidence="6">Transcription antitermination protein NusB</fullName>
    </recommendedName>
    <alternativeName>
        <fullName evidence="6">Antitermination factor NusB</fullName>
    </alternativeName>
</protein>
<keyword evidence="4 6" id="KW-0805">Transcription regulation</keyword>
<evidence type="ECO:0000256" key="1">
    <source>
        <dbReference type="ARBA" id="ARBA00005952"/>
    </source>
</evidence>
<dbReference type="AlphaFoldDB" id="I7LKN2"/>
<dbReference type="Gene3D" id="1.10.940.10">
    <property type="entry name" value="NusB-like"/>
    <property type="match status" value="1"/>
</dbReference>
<gene>
    <name evidence="6" type="primary">nusB</name>
    <name evidence="8" type="ORF">CAAU_2507</name>
</gene>
<dbReference type="InterPro" id="IPR011605">
    <property type="entry name" value="NusB_fam"/>
</dbReference>
<evidence type="ECO:0000256" key="3">
    <source>
        <dbReference type="ARBA" id="ARBA00022884"/>
    </source>
</evidence>
<dbReference type="EMBL" id="CAKP01000138">
    <property type="protein sequence ID" value="CCJ34590.1"/>
    <property type="molecule type" value="Genomic_DNA"/>
</dbReference>
<dbReference type="GO" id="GO:0005829">
    <property type="term" value="C:cytosol"/>
    <property type="evidence" value="ECO:0007669"/>
    <property type="project" value="TreeGrafter"/>
</dbReference>
<evidence type="ECO:0000259" key="7">
    <source>
        <dbReference type="Pfam" id="PF01029"/>
    </source>
</evidence>
<dbReference type="NCBIfam" id="TIGR01951">
    <property type="entry name" value="nusB"/>
    <property type="match status" value="1"/>
</dbReference>
<evidence type="ECO:0000256" key="4">
    <source>
        <dbReference type="ARBA" id="ARBA00023015"/>
    </source>
</evidence>
<dbReference type="SUPFAM" id="SSF48013">
    <property type="entry name" value="NusB-like"/>
    <property type="match status" value="1"/>
</dbReference>
<dbReference type="STRING" id="857293.CAAU_2507"/>
<evidence type="ECO:0000256" key="6">
    <source>
        <dbReference type="HAMAP-Rule" id="MF_00073"/>
    </source>
</evidence>
<evidence type="ECO:0000256" key="2">
    <source>
        <dbReference type="ARBA" id="ARBA00022814"/>
    </source>
</evidence>
<dbReference type="Pfam" id="PF01029">
    <property type="entry name" value="NusB"/>
    <property type="match status" value="1"/>
</dbReference>
<evidence type="ECO:0000256" key="5">
    <source>
        <dbReference type="ARBA" id="ARBA00023163"/>
    </source>
</evidence>
<organism evidence="8 9">
    <name type="scientific">Caloramator australicus RC3</name>
    <dbReference type="NCBI Taxonomy" id="857293"/>
    <lineage>
        <taxon>Bacteria</taxon>
        <taxon>Bacillati</taxon>
        <taxon>Bacillota</taxon>
        <taxon>Clostridia</taxon>
        <taxon>Eubacteriales</taxon>
        <taxon>Clostridiaceae</taxon>
        <taxon>Caloramator</taxon>
    </lineage>
</organism>
<dbReference type="OrthoDB" id="9811381at2"/>